<evidence type="ECO:0000259" key="11">
    <source>
        <dbReference type="PROSITE" id="PS51192"/>
    </source>
</evidence>
<dbReference type="RefSeq" id="XP_011297861.1">
    <property type="nucleotide sequence ID" value="XM_011299559.1"/>
</dbReference>
<sequence>MGYNKIKNKKEQGPAKVKLFRKRHKIPENKIIEELRARYENIDESNIKNFEDFPLSSKLLKALKEHNFIEPTDIQKQSIGLALKGNDILGAAKTGSGKTLAFLIPVIELLYCQQWSRELGLGALIITPTRELAYQIFETLKKVGKYHRVTAGLIIGGKDLDHEKNLMDQYNIIICTPGRILQHMDGNKLFHTHNLQLVVLDEADRCLDMGFEQTINAIIENLPAERQTLLFSATQTKSVKDLARLSLREPIYVSAHEYAEYLTPEGLQQSYVIINLEEKMAMLWSFIKNHLKHKIIVFFSSCKQVKYTYEVLCRMRPGISLMALYGGLHQMRRTGVYEAFCNKQNAVLFATDIAARGLDFPGVNWVVQMDCPEDVNAYVHRVGRTARFRNGGEAILVLLPSELNMLHKLQEHKIPISEIKINPNKLHSPHIKLGALLVRDLALKETAQRAFVAYVKSVYYMRDKKIFNVHVLNTDAYAKSLGLAIPPRIRFLQRLQTNLEKNYEEKQKKKKNCLDDFDGKLMINRDYSSNYNNDDDDSGNDKEEQRLISKGSRAEMFGIADSDEEDILTIKRMNIEIEGEIEEQEVEEKRLVQNQRKSKNKALTKAAVAKKLMKKKIVPNTKKTFDHKGEEKIDPAKSKVSELAREYENQEASGIDIEFAKKVIHEEDKFDRERFRERIREKHREEKRKLKAHRKKEQSENEDEDEAVGSRDETYNTDDSDSDGADLSWLPDPDKIYGIKTPSNETESDEAMKKIYKPSKRKLVIMKKTKEKNKKPKIEVTEKGDLLATEELALELLRN</sequence>
<evidence type="ECO:0000259" key="12">
    <source>
        <dbReference type="PROSITE" id="PS51194"/>
    </source>
</evidence>
<evidence type="ECO:0000256" key="1">
    <source>
        <dbReference type="ARBA" id="ARBA00022741"/>
    </source>
</evidence>
<evidence type="ECO:0000256" key="6">
    <source>
        <dbReference type="PROSITE-ProRule" id="PRU00552"/>
    </source>
</evidence>
<dbReference type="InterPro" id="IPR025313">
    <property type="entry name" value="SPB4-like_CTE"/>
</dbReference>
<proteinExistence type="inferred from homology"/>
<feature type="domain" description="DEAD-box RNA helicase Q" evidence="13">
    <location>
        <begin position="48"/>
        <end position="76"/>
    </location>
</feature>
<keyword evidence="2 7" id="KW-0378">Hydrolase</keyword>
<gene>
    <name evidence="15" type="primary">LOC105263378</name>
</gene>
<comment type="function">
    <text evidence="8">RNA helicase.</text>
</comment>
<keyword evidence="4 7" id="KW-0067">ATP-binding</keyword>
<dbReference type="OrthoDB" id="10259640at2759"/>
<dbReference type="PROSITE" id="PS51194">
    <property type="entry name" value="HELICASE_CTER"/>
    <property type="match status" value="1"/>
</dbReference>
<keyword evidence="1 7" id="KW-0547">Nucleotide-binding</keyword>
<feature type="region of interest" description="Disordered" evidence="10">
    <location>
        <begin position="528"/>
        <end position="548"/>
    </location>
</feature>
<accession>A0A9R1SVF4</accession>
<dbReference type="Proteomes" id="UP000694866">
    <property type="component" value="Unplaced"/>
</dbReference>
<feature type="domain" description="Helicase ATP-binding" evidence="11">
    <location>
        <begin position="79"/>
        <end position="253"/>
    </location>
</feature>
<feature type="compositionally biased region" description="Acidic residues" evidence="10">
    <location>
        <begin position="715"/>
        <end position="724"/>
    </location>
</feature>
<evidence type="ECO:0000313" key="14">
    <source>
        <dbReference type="Proteomes" id="UP000694866"/>
    </source>
</evidence>
<dbReference type="InterPro" id="IPR001650">
    <property type="entry name" value="Helicase_C-like"/>
</dbReference>
<dbReference type="InterPro" id="IPR011545">
    <property type="entry name" value="DEAD/DEAH_box_helicase_dom"/>
</dbReference>
<comment type="domain">
    <text evidence="8">The Q motif is unique to and characteristic of the DEAD box family of RNA helicases and controls ATP binding and hydrolysis.</text>
</comment>
<dbReference type="InterPro" id="IPR000629">
    <property type="entry name" value="RNA-helicase_DEAD-box_CS"/>
</dbReference>
<dbReference type="InterPro" id="IPR014001">
    <property type="entry name" value="Helicase_ATP-bd"/>
</dbReference>
<keyword evidence="3 7" id="KW-0347">Helicase</keyword>
<keyword evidence="14" id="KW-1185">Reference proteome</keyword>
<dbReference type="PROSITE" id="PS00039">
    <property type="entry name" value="DEAD_ATP_HELICASE"/>
    <property type="match status" value="1"/>
</dbReference>
<organism evidence="14 15">
    <name type="scientific">Fopius arisanus</name>
    <dbReference type="NCBI Taxonomy" id="64838"/>
    <lineage>
        <taxon>Eukaryota</taxon>
        <taxon>Metazoa</taxon>
        <taxon>Ecdysozoa</taxon>
        <taxon>Arthropoda</taxon>
        <taxon>Hexapoda</taxon>
        <taxon>Insecta</taxon>
        <taxon>Pterygota</taxon>
        <taxon>Neoptera</taxon>
        <taxon>Endopterygota</taxon>
        <taxon>Hymenoptera</taxon>
        <taxon>Apocrita</taxon>
        <taxon>Ichneumonoidea</taxon>
        <taxon>Braconidae</taxon>
        <taxon>Opiinae</taxon>
        <taxon>Fopius</taxon>
    </lineage>
</organism>
<evidence type="ECO:0000256" key="3">
    <source>
        <dbReference type="ARBA" id="ARBA00022806"/>
    </source>
</evidence>
<dbReference type="CDD" id="cd17941">
    <property type="entry name" value="DEADc_DDX10"/>
    <property type="match status" value="1"/>
</dbReference>
<evidence type="ECO:0000256" key="5">
    <source>
        <dbReference type="ARBA" id="ARBA00022884"/>
    </source>
</evidence>
<dbReference type="GO" id="GO:0016787">
    <property type="term" value="F:hydrolase activity"/>
    <property type="evidence" value="ECO:0007669"/>
    <property type="project" value="UniProtKB-KW"/>
</dbReference>
<feature type="domain" description="Helicase C-terminal" evidence="12">
    <location>
        <begin position="266"/>
        <end position="427"/>
    </location>
</feature>
<evidence type="ECO:0000313" key="15">
    <source>
        <dbReference type="RefSeq" id="XP_011297861.1"/>
    </source>
</evidence>
<dbReference type="AlphaFoldDB" id="A0A9R1SVF4"/>
<dbReference type="Gene3D" id="3.40.50.300">
    <property type="entry name" value="P-loop containing nucleotide triphosphate hydrolases"/>
    <property type="match status" value="2"/>
</dbReference>
<protein>
    <recommendedName>
        <fullName evidence="8">ATP-dependent RNA helicase</fullName>
        <ecNumber evidence="8">3.6.4.13</ecNumber>
    </recommendedName>
</protein>
<evidence type="ECO:0000256" key="2">
    <source>
        <dbReference type="ARBA" id="ARBA00022801"/>
    </source>
</evidence>
<evidence type="ECO:0000256" key="7">
    <source>
        <dbReference type="RuleBase" id="RU000492"/>
    </source>
</evidence>
<dbReference type="Pfam" id="PF00270">
    <property type="entry name" value="DEAD"/>
    <property type="match status" value="1"/>
</dbReference>
<feature type="compositionally biased region" description="Basic and acidic residues" evidence="10">
    <location>
        <begin position="670"/>
        <end position="688"/>
    </location>
</feature>
<evidence type="ECO:0000256" key="4">
    <source>
        <dbReference type="ARBA" id="ARBA00022840"/>
    </source>
</evidence>
<feature type="region of interest" description="Disordered" evidence="10">
    <location>
        <begin position="670"/>
        <end position="753"/>
    </location>
</feature>
<evidence type="ECO:0000259" key="13">
    <source>
        <dbReference type="PROSITE" id="PS51195"/>
    </source>
</evidence>
<dbReference type="GO" id="GO:0005524">
    <property type="term" value="F:ATP binding"/>
    <property type="evidence" value="ECO:0007669"/>
    <property type="project" value="UniProtKB-UniRule"/>
</dbReference>
<feature type="coiled-coil region" evidence="9">
    <location>
        <begin position="489"/>
        <end position="516"/>
    </location>
</feature>
<dbReference type="GeneID" id="105263378"/>
<evidence type="ECO:0000256" key="8">
    <source>
        <dbReference type="RuleBase" id="RU365068"/>
    </source>
</evidence>
<comment type="similarity">
    <text evidence="7">Belongs to the DEAD box helicase family.</text>
</comment>
<dbReference type="Pfam" id="PF13959">
    <property type="entry name" value="CTE_SPB4"/>
    <property type="match status" value="1"/>
</dbReference>
<evidence type="ECO:0000256" key="9">
    <source>
        <dbReference type="SAM" id="Coils"/>
    </source>
</evidence>
<dbReference type="KEGG" id="fas:105263378"/>
<keyword evidence="9" id="KW-0175">Coiled coil</keyword>
<dbReference type="CDD" id="cd18787">
    <property type="entry name" value="SF2_C_DEAD"/>
    <property type="match status" value="1"/>
</dbReference>
<name>A0A9R1SVF4_9HYME</name>
<dbReference type="SMART" id="SM00487">
    <property type="entry name" value="DEXDc"/>
    <property type="match status" value="1"/>
</dbReference>
<keyword evidence="5 8" id="KW-0694">RNA-binding</keyword>
<reference evidence="15" key="1">
    <citation type="submission" date="2025-08" db="UniProtKB">
        <authorList>
            <consortium name="RefSeq"/>
        </authorList>
    </citation>
    <scope>IDENTIFICATION</scope>
    <source>
        <strain evidence="15">USDA-PBARC FA_bdor</strain>
        <tissue evidence="15">Whole organism</tissue>
    </source>
</reference>
<dbReference type="SMART" id="SM01178">
    <property type="entry name" value="DUF4217"/>
    <property type="match status" value="1"/>
</dbReference>
<dbReference type="GO" id="GO:0010468">
    <property type="term" value="P:regulation of gene expression"/>
    <property type="evidence" value="ECO:0007669"/>
    <property type="project" value="UniProtKB-ARBA"/>
</dbReference>
<comment type="catalytic activity">
    <reaction evidence="8">
        <text>ATP + H2O = ADP + phosphate + H(+)</text>
        <dbReference type="Rhea" id="RHEA:13065"/>
        <dbReference type="ChEBI" id="CHEBI:15377"/>
        <dbReference type="ChEBI" id="CHEBI:15378"/>
        <dbReference type="ChEBI" id="CHEBI:30616"/>
        <dbReference type="ChEBI" id="CHEBI:43474"/>
        <dbReference type="ChEBI" id="CHEBI:456216"/>
        <dbReference type="EC" id="3.6.4.13"/>
    </reaction>
</comment>
<dbReference type="SMART" id="SM00490">
    <property type="entry name" value="HELICc"/>
    <property type="match status" value="1"/>
</dbReference>
<feature type="short sequence motif" description="Q motif" evidence="6">
    <location>
        <begin position="48"/>
        <end position="76"/>
    </location>
</feature>
<dbReference type="InterPro" id="IPR014014">
    <property type="entry name" value="RNA_helicase_DEAD_Q_motif"/>
</dbReference>
<dbReference type="PANTHER" id="PTHR24031">
    <property type="entry name" value="RNA HELICASE"/>
    <property type="match status" value="1"/>
</dbReference>
<dbReference type="PROSITE" id="PS51195">
    <property type="entry name" value="Q_MOTIF"/>
    <property type="match status" value="1"/>
</dbReference>
<dbReference type="SUPFAM" id="SSF52540">
    <property type="entry name" value="P-loop containing nucleoside triphosphate hydrolases"/>
    <property type="match status" value="1"/>
</dbReference>
<dbReference type="GO" id="GO:0003724">
    <property type="term" value="F:RNA helicase activity"/>
    <property type="evidence" value="ECO:0007669"/>
    <property type="project" value="UniProtKB-EC"/>
</dbReference>
<dbReference type="GO" id="GO:0003723">
    <property type="term" value="F:RNA binding"/>
    <property type="evidence" value="ECO:0007669"/>
    <property type="project" value="UniProtKB-UniRule"/>
</dbReference>
<dbReference type="PROSITE" id="PS51192">
    <property type="entry name" value="HELICASE_ATP_BIND_1"/>
    <property type="match status" value="1"/>
</dbReference>
<evidence type="ECO:0000256" key="10">
    <source>
        <dbReference type="SAM" id="MobiDB-lite"/>
    </source>
</evidence>
<dbReference type="InterPro" id="IPR027417">
    <property type="entry name" value="P-loop_NTPase"/>
</dbReference>
<dbReference type="EC" id="3.6.4.13" evidence="8"/>
<dbReference type="Pfam" id="PF00271">
    <property type="entry name" value="Helicase_C"/>
    <property type="match status" value="1"/>
</dbReference>